<keyword evidence="2" id="KW-1185">Reference proteome</keyword>
<accession>A0ABT3SYC4</accession>
<proteinExistence type="predicted"/>
<organism evidence="1 2">
    <name type="scientific">Candidatus Seongchinamella marina</name>
    <dbReference type="NCBI Taxonomy" id="2518990"/>
    <lineage>
        <taxon>Bacteria</taxon>
        <taxon>Pseudomonadati</taxon>
        <taxon>Pseudomonadota</taxon>
        <taxon>Gammaproteobacteria</taxon>
        <taxon>Cellvibrionales</taxon>
        <taxon>Halieaceae</taxon>
        <taxon>Seongchinamella</taxon>
    </lineage>
</organism>
<comment type="caution">
    <text evidence="1">The sequence shown here is derived from an EMBL/GenBank/DDBJ whole genome shotgun (WGS) entry which is preliminary data.</text>
</comment>
<evidence type="ECO:0000313" key="1">
    <source>
        <dbReference type="EMBL" id="MCX2975011.1"/>
    </source>
</evidence>
<name>A0ABT3SYC4_9GAMM</name>
<reference evidence="1" key="1">
    <citation type="submission" date="2019-02" db="EMBL/GenBank/DDBJ databases">
        <authorList>
            <person name="Li S.-H."/>
        </authorList>
    </citation>
    <scope>NUCLEOTIDE SEQUENCE</scope>
    <source>
        <strain evidence="1">IMCC8485</strain>
    </source>
</reference>
<dbReference type="EMBL" id="SHNP01000005">
    <property type="protein sequence ID" value="MCX2975011.1"/>
    <property type="molecule type" value="Genomic_DNA"/>
</dbReference>
<dbReference type="Proteomes" id="UP001143307">
    <property type="component" value="Unassembled WGS sequence"/>
</dbReference>
<sequence length="67" mass="7317">MSDVIPLSEKVSLAIGRDRLTPQQKGNLELLLTQTLMQQESETITVIQMRGLVEMAQAATPDMGAMS</sequence>
<protein>
    <submittedName>
        <fullName evidence="1">Uncharacterized protein</fullName>
    </submittedName>
</protein>
<gene>
    <name evidence="1" type="ORF">EYC87_15580</name>
</gene>
<dbReference type="RefSeq" id="WP_279253678.1">
    <property type="nucleotide sequence ID" value="NZ_SHNP01000005.1"/>
</dbReference>
<evidence type="ECO:0000313" key="2">
    <source>
        <dbReference type="Proteomes" id="UP001143307"/>
    </source>
</evidence>